<accession>A0ABP7CIN4</accession>
<reference evidence="2" key="1">
    <citation type="journal article" date="2019" name="Int. J. Syst. Evol. Microbiol.">
        <title>The Global Catalogue of Microorganisms (GCM) 10K type strain sequencing project: providing services to taxonomists for standard genome sequencing and annotation.</title>
        <authorList>
            <consortium name="The Broad Institute Genomics Platform"/>
            <consortium name="The Broad Institute Genome Sequencing Center for Infectious Disease"/>
            <person name="Wu L."/>
            <person name="Ma J."/>
        </authorList>
    </citation>
    <scope>NUCLEOTIDE SEQUENCE [LARGE SCALE GENOMIC DNA]</scope>
    <source>
        <strain evidence="2">JCM 17494</strain>
    </source>
</reference>
<dbReference type="EMBL" id="BAABBE010000068">
    <property type="protein sequence ID" value="GAA3688304.1"/>
    <property type="molecule type" value="Genomic_DNA"/>
</dbReference>
<keyword evidence="2" id="KW-1185">Reference proteome</keyword>
<proteinExistence type="predicted"/>
<name>A0ABP7CIN4_9PSEU</name>
<evidence type="ECO:0000313" key="1">
    <source>
        <dbReference type="EMBL" id="GAA3688304.1"/>
    </source>
</evidence>
<evidence type="ECO:0000313" key="2">
    <source>
        <dbReference type="Proteomes" id="UP001500711"/>
    </source>
</evidence>
<organism evidence="1 2">
    <name type="scientific">Lentzea roselyniae</name>
    <dbReference type="NCBI Taxonomy" id="531940"/>
    <lineage>
        <taxon>Bacteria</taxon>
        <taxon>Bacillati</taxon>
        <taxon>Actinomycetota</taxon>
        <taxon>Actinomycetes</taxon>
        <taxon>Pseudonocardiales</taxon>
        <taxon>Pseudonocardiaceae</taxon>
        <taxon>Lentzea</taxon>
    </lineage>
</organism>
<dbReference type="Proteomes" id="UP001500711">
    <property type="component" value="Unassembled WGS sequence"/>
</dbReference>
<sequence>MTAVSLAGVAAITAVPAASAVVIYNKRYTSERLCHSNARQIALQGATILVNCRYEGAPAWSGSTSHARACYAIRESRIDEALDRMCTYLGG</sequence>
<comment type="caution">
    <text evidence="1">The sequence shown here is derived from an EMBL/GenBank/DDBJ whole genome shotgun (WGS) entry which is preliminary data.</text>
</comment>
<protein>
    <submittedName>
        <fullName evidence="1">Uncharacterized protein</fullName>
    </submittedName>
</protein>
<gene>
    <name evidence="1" type="ORF">GCM10022267_88830</name>
</gene>